<comment type="function">
    <text evidence="5">Methylates the class 1 translation termination release factors RF1/PrfA and RF2/PrfB on the glutamine residue of the universally conserved GGQ motif.</text>
</comment>
<dbReference type="eggNOG" id="COG2890">
    <property type="taxonomic scope" value="Bacteria"/>
</dbReference>
<evidence type="ECO:0000256" key="2">
    <source>
        <dbReference type="ARBA" id="ARBA00022679"/>
    </source>
</evidence>
<dbReference type="InterPro" id="IPR019874">
    <property type="entry name" value="RF_methyltr_PrmC"/>
</dbReference>
<protein>
    <recommendedName>
        <fullName evidence="5">Release factor glutamine methyltransferase</fullName>
        <shortName evidence="5">RF MTase</shortName>
        <ecNumber evidence="5">2.1.1.297</ecNumber>
    </recommendedName>
    <alternativeName>
        <fullName evidence="5">N5-glutamine methyltransferase PrmC</fullName>
    </alternativeName>
    <alternativeName>
        <fullName evidence="5">Protein-(glutamine-N5) MTase PrmC</fullName>
    </alternativeName>
    <alternativeName>
        <fullName evidence="5">Protein-glutamine N-methyltransferase PrmC</fullName>
    </alternativeName>
</protein>
<comment type="similarity">
    <text evidence="5">Belongs to the protein N5-glutamine methyltransferase family. PrmC subfamily.</text>
</comment>
<comment type="catalytic activity">
    <reaction evidence="4 5">
        <text>L-glutaminyl-[peptide chain release factor] + S-adenosyl-L-methionine = N(5)-methyl-L-glutaminyl-[peptide chain release factor] + S-adenosyl-L-homocysteine + H(+)</text>
        <dbReference type="Rhea" id="RHEA:42896"/>
        <dbReference type="Rhea" id="RHEA-COMP:10271"/>
        <dbReference type="Rhea" id="RHEA-COMP:10272"/>
        <dbReference type="ChEBI" id="CHEBI:15378"/>
        <dbReference type="ChEBI" id="CHEBI:30011"/>
        <dbReference type="ChEBI" id="CHEBI:57856"/>
        <dbReference type="ChEBI" id="CHEBI:59789"/>
        <dbReference type="ChEBI" id="CHEBI:61891"/>
        <dbReference type="EC" id="2.1.1.297"/>
    </reaction>
</comment>
<dbReference type="Pfam" id="PF17827">
    <property type="entry name" value="PrmC_N"/>
    <property type="match status" value="1"/>
</dbReference>
<keyword evidence="2 5" id="KW-0808">Transferase</keyword>
<feature type="binding site" evidence="5">
    <location>
        <position position="152"/>
    </location>
    <ligand>
        <name>S-adenosyl-L-methionine</name>
        <dbReference type="ChEBI" id="CHEBI:59789"/>
    </ligand>
</feature>
<dbReference type="InterPro" id="IPR050320">
    <property type="entry name" value="N5-glutamine_MTase"/>
</dbReference>
<dbReference type="Gene3D" id="3.40.50.150">
    <property type="entry name" value="Vaccinia Virus protein VP39"/>
    <property type="match status" value="1"/>
</dbReference>
<keyword evidence="3 5" id="KW-0949">S-adenosyl-L-methionine</keyword>
<evidence type="ECO:0000256" key="4">
    <source>
        <dbReference type="ARBA" id="ARBA00048391"/>
    </source>
</evidence>
<organism evidence="8 9">
    <name type="scientific">Acetobacter pasteurianus</name>
    <name type="common">Acetobacter turbidans</name>
    <dbReference type="NCBI Taxonomy" id="438"/>
    <lineage>
        <taxon>Bacteria</taxon>
        <taxon>Pseudomonadati</taxon>
        <taxon>Pseudomonadota</taxon>
        <taxon>Alphaproteobacteria</taxon>
        <taxon>Acetobacterales</taxon>
        <taxon>Acetobacteraceae</taxon>
        <taxon>Acetobacter</taxon>
    </lineage>
</organism>
<dbReference type="GO" id="GO:0032259">
    <property type="term" value="P:methylation"/>
    <property type="evidence" value="ECO:0007669"/>
    <property type="project" value="UniProtKB-KW"/>
</dbReference>
<dbReference type="InterPro" id="IPR004556">
    <property type="entry name" value="HemK-like"/>
</dbReference>
<dbReference type="PROSITE" id="PS00092">
    <property type="entry name" value="N6_MTASE"/>
    <property type="match status" value="1"/>
</dbReference>
<dbReference type="InterPro" id="IPR002052">
    <property type="entry name" value="DNA_methylase_N6_adenine_CS"/>
</dbReference>
<dbReference type="InterPro" id="IPR007848">
    <property type="entry name" value="Small_mtfrase_dom"/>
</dbReference>
<dbReference type="SUPFAM" id="SSF53335">
    <property type="entry name" value="S-adenosyl-L-methionine-dependent methyltransferases"/>
    <property type="match status" value="1"/>
</dbReference>
<dbReference type="Pfam" id="PF05175">
    <property type="entry name" value="MTS"/>
    <property type="match status" value="1"/>
</dbReference>
<dbReference type="InterPro" id="IPR040758">
    <property type="entry name" value="PrmC_N"/>
</dbReference>
<dbReference type="PATRIC" id="fig|438.15.peg.1737"/>
<evidence type="ECO:0000313" key="9">
    <source>
        <dbReference type="Proteomes" id="UP000093796"/>
    </source>
</evidence>
<feature type="binding site" evidence="5">
    <location>
        <begin position="197"/>
        <end position="200"/>
    </location>
    <ligand>
        <name>substrate</name>
    </ligand>
</feature>
<feature type="domain" description="Methyltransferase small" evidence="6">
    <location>
        <begin position="112"/>
        <end position="201"/>
    </location>
</feature>
<evidence type="ECO:0000259" key="6">
    <source>
        <dbReference type="Pfam" id="PF05175"/>
    </source>
</evidence>
<dbReference type="InterPro" id="IPR029063">
    <property type="entry name" value="SAM-dependent_MTases_sf"/>
</dbReference>
<dbReference type="GO" id="GO:0003676">
    <property type="term" value="F:nucleic acid binding"/>
    <property type="evidence" value="ECO:0007669"/>
    <property type="project" value="InterPro"/>
</dbReference>
<evidence type="ECO:0000313" key="8">
    <source>
        <dbReference type="EMBL" id="OAZ73003.1"/>
    </source>
</evidence>
<dbReference type="GO" id="GO:0102559">
    <property type="term" value="F:peptide chain release factor N(5)-glutamine methyltransferase activity"/>
    <property type="evidence" value="ECO:0007669"/>
    <property type="project" value="UniProtKB-EC"/>
</dbReference>
<dbReference type="PANTHER" id="PTHR18895:SF74">
    <property type="entry name" value="MTRF1L RELEASE FACTOR GLUTAMINE METHYLTRANSFERASE"/>
    <property type="match status" value="1"/>
</dbReference>
<evidence type="ECO:0000256" key="1">
    <source>
        <dbReference type="ARBA" id="ARBA00022603"/>
    </source>
</evidence>
<dbReference type="Gene3D" id="1.10.8.10">
    <property type="entry name" value="DNA helicase RuvA subunit, C-terminal domain"/>
    <property type="match status" value="1"/>
</dbReference>
<dbReference type="CDD" id="cd02440">
    <property type="entry name" value="AdoMet_MTases"/>
    <property type="match status" value="1"/>
</dbReference>
<feature type="binding site" evidence="5">
    <location>
        <begin position="129"/>
        <end position="133"/>
    </location>
    <ligand>
        <name>S-adenosyl-L-methionine</name>
        <dbReference type="ChEBI" id="CHEBI:59789"/>
    </ligand>
</feature>
<dbReference type="EC" id="2.1.1.297" evidence="5"/>
<dbReference type="OrthoDB" id="9800643at2"/>
<feature type="domain" description="Release factor glutamine methyltransferase N-terminal" evidence="7">
    <location>
        <begin position="15"/>
        <end position="83"/>
    </location>
</feature>
<evidence type="ECO:0000256" key="5">
    <source>
        <dbReference type="HAMAP-Rule" id="MF_02126"/>
    </source>
</evidence>
<keyword evidence="1 5" id="KW-0489">Methyltransferase</keyword>
<sequence length="292" mass="31158">MNTAEKKVPCQPIAQLLREGTQLLAQAGIEGPRREARLLLIHALSLTPEQLLARSPTENVPSEPFFSYVKRRAAHEPFAYITGSKGFWSLDLAVSPASLVPRGDTETLITSLLEYCPDQTAALNILDLGTGTGCLLLAALAEYPKAHGVGVDINPQAAILAHANAQRCGMSDRALFMAAEWDAALAAGMRFDVVLSNPPYIPTSDLADLMPEVREHEPVRALDGGDDGLAAYRYICSRLPFLLVDGGLAVLEIGIGQEAALRALASTNALRVVDVKADLAGIARAVVLEKQA</sequence>
<feature type="binding site" evidence="5">
    <location>
        <position position="181"/>
    </location>
    <ligand>
        <name>S-adenosyl-L-methionine</name>
        <dbReference type="ChEBI" id="CHEBI:59789"/>
    </ligand>
</feature>
<feature type="binding site" evidence="5">
    <location>
        <position position="197"/>
    </location>
    <ligand>
        <name>S-adenosyl-L-methionine</name>
        <dbReference type="ChEBI" id="CHEBI:59789"/>
    </ligand>
</feature>
<reference evidence="8 9" key="1">
    <citation type="submission" date="2016-05" db="EMBL/GenBank/DDBJ databases">
        <title>Genome sequencing of Acetobacter pasteurianus strain SRCM100623.</title>
        <authorList>
            <person name="Song Y.R."/>
        </authorList>
    </citation>
    <scope>NUCLEOTIDE SEQUENCE [LARGE SCALE GENOMIC DNA]</scope>
    <source>
        <strain evidence="8 9">SRCM100623</strain>
    </source>
</reference>
<dbReference type="RefSeq" id="WP_003628754.1">
    <property type="nucleotide sequence ID" value="NZ_LYUD01000099.1"/>
</dbReference>
<dbReference type="HAMAP" id="MF_02126">
    <property type="entry name" value="RF_methyltr_PrmC"/>
    <property type="match status" value="1"/>
</dbReference>
<evidence type="ECO:0000259" key="7">
    <source>
        <dbReference type="Pfam" id="PF17827"/>
    </source>
</evidence>
<dbReference type="Proteomes" id="UP000093796">
    <property type="component" value="Unassembled WGS sequence"/>
</dbReference>
<dbReference type="NCBIfam" id="TIGR00536">
    <property type="entry name" value="hemK_fam"/>
    <property type="match status" value="1"/>
</dbReference>
<proteinExistence type="inferred from homology"/>
<name>A0A1A0DCK1_ACEPA</name>
<dbReference type="AlphaFoldDB" id="A0A1A0DCK1"/>
<comment type="caution">
    <text evidence="8">The sequence shown here is derived from an EMBL/GenBank/DDBJ whole genome shotgun (WGS) entry which is preliminary data.</text>
</comment>
<dbReference type="EMBL" id="LYUD01000099">
    <property type="protein sequence ID" value="OAZ73003.1"/>
    <property type="molecule type" value="Genomic_DNA"/>
</dbReference>
<accession>A0A1A0DCK1</accession>
<dbReference type="PANTHER" id="PTHR18895">
    <property type="entry name" value="HEMK METHYLTRANSFERASE"/>
    <property type="match status" value="1"/>
</dbReference>
<gene>
    <name evidence="8" type="primary">hemK</name>
    <name evidence="5" type="synonym">prmC</name>
    <name evidence="8" type="ORF">SRCM100623_01547</name>
</gene>
<dbReference type="NCBIfam" id="TIGR03534">
    <property type="entry name" value="RF_mod_PrmC"/>
    <property type="match status" value="1"/>
</dbReference>
<evidence type="ECO:0000256" key="3">
    <source>
        <dbReference type="ARBA" id="ARBA00022691"/>
    </source>
</evidence>